<dbReference type="Proteomes" id="UP000078572">
    <property type="component" value="Chromosome 1"/>
</dbReference>
<evidence type="ECO:0000313" key="1">
    <source>
        <dbReference type="EMBL" id="ANJ73543.1"/>
    </source>
</evidence>
<dbReference type="GeneID" id="61527165"/>
<accession>A0A191ZZM9</accession>
<gene>
    <name evidence="1" type="ORF">A9Y76_14180</name>
</gene>
<organism evidence="1 2">
    <name type="scientific">Ralstonia insidiosa</name>
    <dbReference type="NCBI Taxonomy" id="190721"/>
    <lineage>
        <taxon>Bacteria</taxon>
        <taxon>Pseudomonadati</taxon>
        <taxon>Pseudomonadota</taxon>
        <taxon>Betaproteobacteria</taxon>
        <taxon>Burkholderiales</taxon>
        <taxon>Burkholderiaceae</taxon>
        <taxon>Ralstonia</taxon>
    </lineage>
</organism>
<dbReference type="Pfam" id="PF10123">
    <property type="entry name" value="Mu-like_Pro"/>
    <property type="match status" value="1"/>
</dbReference>
<dbReference type="PIRSF" id="PIRSF016624">
    <property type="entry name" value="Mu_prophg_I"/>
    <property type="match status" value="1"/>
</dbReference>
<dbReference type="OrthoDB" id="2043985at2"/>
<dbReference type="AlphaFoldDB" id="A0A191ZZM9"/>
<protein>
    <submittedName>
        <fullName evidence="1">Uncharacterized protein</fullName>
    </submittedName>
</protein>
<reference evidence="2" key="1">
    <citation type="submission" date="2016-06" db="EMBL/GenBank/DDBJ databases">
        <authorList>
            <person name="Xu Y."/>
            <person name="Nagy A."/>
            <person name="Yan X."/>
            <person name="Kim S.W."/>
            <person name="Haley B."/>
            <person name="Liu N.T."/>
            <person name="Nou X."/>
        </authorList>
    </citation>
    <scope>NUCLEOTIDE SEQUENCE [LARGE SCALE GENOMIC DNA]</scope>
    <source>
        <strain evidence="2">ATCC 49129</strain>
    </source>
</reference>
<sequence>MTYAIAVLSYSVELNAAEPAAPIKLLPAGAFRSVDGRPAECPAWVCTAADAQRVINAANAQKRSIVIDYEHQTLNSEKNGLPAPASGWFKDMEWREGDGLWASAPEWTDKARQMIADGEYKYLSPVFAYDKNTGAVLKLLHAALTNFPALDDLPEVALRAAAHFQHDQFLENVMPEWLKKLLMSLGIDPDNEQAATAALTGLKTKADSAAAKESEIVALRAKAEAAATGNPDPAKFVPVETMTALQTQVAALTAKVNGRDVEDVIEGARKAGKLLEAQVTWARELGNKDIAALRSFVDSAPAVAALSQMQTGGHAPGGSANEGGLSEAELAVCKSMGIAPEDFKKTQKADAA</sequence>
<evidence type="ECO:0000313" key="2">
    <source>
        <dbReference type="Proteomes" id="UP000078572"/>
    </source>
</evidence>
<keyword evidence="2" id="KW-1185">Reference proteome</keyword>
<dbReference type="EMBL" id="CP016022">
    <property type="protein sequence ID" value="ANJ73543.1"/>
    <property type="molecule type" value="Genomic_DNA"/>
</dbReference>
<proteinExistence type="predicted"/>
<name>A0A191ZZM9_9RALS</name>
<dbReference type="RefSeq" id="WP_064804995.1">
    <property type="nucleotide sequence ID" value="NZ_CP016022.1"/>
</dbReference>
<dbReference type="InterPro" id="IPR012106">
    <property type="entry name" value="Phage_Mu_Gp1"/>
</dbReference>